<dbReference type="SUPFAM" id="SSF52096">
    <property type="entry name" value="ClpP/crotonase"/>
    <property type="match status" value="1"/>
</dbReference>
<dbReference type="EMBL" id="FOEP01000019">
    <property type="protein sequence ID" value="SER00080.1"/>
    <property type="molecule type" value="Genomic_DNA"/>
</dbReference>
<evidence type="ECO:0000256" key="10">
    <source>
        <dbReference type="ARBA" id="ARBA00023140"/>
    </source>
</evidence>
<dbReference type="Gene3D" id="3.90.226.10">
    <property type="entry name" value="2-enoyl-CoA Hydratase, Chain A, domain 1"/>
    <property type="match status" value="1"/>
</dbReference>
<dbReference type="GO" id="GO:0003857">
    <property type="term" value="F:(3S)-3-hydroxyacyl-CoA dehydrogenase (NAD+) activity"/>
    <property type="evidence" value="ECO:0007669"/>
    <property type="project" value="UniProtKB-EC"/>
</dbReference>
<sequence length="702" mass="74378">MSALVGYELHDGIACLRLNNGPQNLLSQALRQALLQQLQTCADDGQVRAVVLSANGAMFSAGLEMRELEHPEEVPTLSDLCLTVERMDKPVVAALRGVVLGGGLELALAAHARVVDPRTRIGITCLPLGLLPSAGATQRAARLLGAGRALGVLLSARGVIVGSEAARGFADEIAQDTPEAAAIAMALRLLERPEEWVRGRESEEGFADPIAYQTQIAECRARFGNKLPPVEKKLVDCVEAAILLPFEAGLAFEEAAAEECRLSEYSAGMRHAFFAQRRAANIPERQAAKAFPVNVVGIVGGGPPGAAITVTCLLHGRKVILFERNAEAVAAAKQRVDAAFGELVLSRKVSAESRVDQSNRLEFVTDLVRLAEADLLIETVSDNMKTKQQVFAALGRVARPGAVMVSNSALLSVSDIAAASERPDDVLGLHFHGPAHQAPLVQLIPSARTSAQALVTAADFSGDLGKVVVRTGTGGGTMGESLMWALREAAFGMMVQGVAPTRIDAALAEFGMVHGVFQALDRAGLDVTLSRMALLHGHNDLPGEHMALLSTLVGAGRIGQRAGHGVYRWSDAGEPHEDPVLSRFFPALAQSPLQIDDDAIVLRCIAAMANQGAKLLRAGGALRPSDIDAVMVLAHGFPRHRGGPMKSADMAGLFTVLQELKRQAPTAPDLFAPDPGFAALVRNGEAFDVLNRLGRNRRRIPG</sequence>
<dbReference type="Pfam" id="PF02737">
    <property type="entry name" value="3HCDH_N"/>
    <property type="match status" value="1"/>
</dbReference>
<evidence type="ECO:0000256" key="7">
    <source>
        <dbReference type="ARBA" id="ARBA00023002"/>
    </source>
</evidence>
<keyword evidence="12" id="KW-0456">Lyase</keyword>
<protein>
    <submittedName>
        <fullName evidence="18">3-hydroxyacyl-CoA dehydrogenase</fullName>
    </submittedName>
</protein>
<accession>A0A1H9KLQ0</accession>
<keyword evidence="10" id="KW-0576">Peroxisome</keyword>
<dbReference type="InterPro" id="IPR018376">
    <property type="entry name" value="Enoyl-CoA_hyd/isom_CS"/>
</dbReference>
<name>A0A1H9KLQ0_9RHOB</name>
<reference evidence="18 19" key="1">
    <citation type="submission" date="2016-10" db="EMBL/GenBank/DDBJ databases">
        <authorList>
            <person name="de Groot N.N."/>
        </authorList>
    </citation>
    <scope>NUCLEOTIDE SEQUENCE [LARGE SCALE GENOMIC DNA]</scope>
    <source>
        <strain evidence="18 19">DSM 22007</strain>
    </source>
</reference>
<evidence type="ECO:0000256" key="14">
    <source>
        <dbReference type="ARBA" id="ARBA00049556"/>
    </source>
</evidence>
<dbReference type="InterPro" id="IPR036291">
    <property type="entry name" value="NAD(P)-bd_dom_sf"/>
</dbReference>
<feature type="domain" description="3-hydroxyacyl-CoA dehydrogenase C-terminal" evidence="16">
    <location>
        <begin position="600"/>
        <end position="684"/>
    </location>
</feature>
<dbReference type="GO" id="GO:0006635">
    <property type="term" value="P:fatty acid beta-oxidation"/>
    <property type="evidence" value="ECO:0007669"/>
    <property type="project" value="UniProtKB-UniPathway"/>
</dbReference>
<dbReference type="InterPro" id="IPR008927">
    <property type="entry name" value="6-PGluconate_DH-like_C_sf"/>
</dbReference>
<evidence type="ECO:0000256" key="2">
    <source>
        <dbReference type="ARBA" id="ARBA00005005"/>
    </source>
</evidence>
<dbReference type="InterPro" id="IPR001753">
    <property type="entry name" value="Enoyl-CoA_hydra/iso"/>
</dbReference>
<evidence type="ECO:0000256" key="8">
    <source>
        <dbReference type="ARBA" id="ARBA00023027"/>
    </source>
</evidence>
<evidence type="ECO:0000259" key="17">
    <source>
        <dbReference type="Pfam" id="PF02737"/>
    </source>
</evidence>
<dbReference type="SUPFAM" id="SSF51735">
    <property type="entry name" value="NAD(P)-binding Rossmann-fold domains"/>
    <property type="match status" value="1"/>
</dbReference>
<gene>
    <name evidence="18" type="ORF">SAMN04488092_11934</name>
</gene>
<evidence type="ECO:0000256" key="11">
    <source>
        <dbReference type="ARBA" id="ARBA00023235"/>
    </source>
</evidence>
<keyword evidence="7" id="KW-0560">Oxidoreductase</keyword>
<comment type="pathway">
    <text evidence="2">Lipid metabolism; fatty acid beta-oxidation.</text>
</comment>
<dbReference type="UniPathway" id="UPA00659"/>
<comment type="similarity">
    <text evidence="15">Belongs to the enoyl-CoA hydratase/isomerase family.</text>
</comment>
<keyword evidence="13" id="KW-0511">Multifunctional enzyme</keyword>
<dbReference type="GO" id="GO:0016853">
    <property type="term" value="F:isomerase activity"/>
    <property type="evidence" value="ECO:0007669"/>
    <property type="project" value="UniProtKB-KW"/>
</dbReference>
<evidence type="ECO:0000256" key="13">
    <source>
        <dbReference type="ARBA" id="ARBA00023268"/>
    </source>
</evidence>
<keyword evidence="5" id="KW-0276">Fatty acid metabolism</keyword>
<dbReference type="InterPro" id="IPR006108">
    <property type="entry name" value="3HC_DH_C"/>
</dbReference>
<organism evidence="18 19">
    <name type="scientific">Thalassovita taeanensis</name>
    <dbReference type="NCBI Taxonomy" id="657014"/>
    <lineage>
        <taxon>Bacteria</taxon>
        <taxon>Pseudomonadati</taxon>
        <taxon>Pseudomonadota</taxon>
        <taxon>Alphaproteobacteria</taxon>
        <taxon>Rhodobacterales</taxon>
        <taxon>Roseobacteraceae</taxon>
        <taxon>Thalassovita</taxon>
    </lineage>
</organism>
<evidence type="ECO:0000256" key="3">
    <source>
        <dbReference type="ARBA" id="ARBA00008750"/>
    </source>
</evidence>
<dbReference type="Gene3D" id="1.10.1040.50">
    <property type="match status" value="1"/>
</dbReference>
<dbReference type="Pfam" id="PF00725">
    <property type="entry name" value="3HCDH"/>
    <property type="match status" value="2"/>
</dbReference>
<evidence type="ECO:0000256" key="5">
    <source>
        <dbReference type="ARBA" id="ARBA00022832"/>
    </source>
</evidence>
<keyword evidence="19" id="KW-1185">Reference proteome</keyword>
<keyword evidence="11" id="KW-0413">Isomerase</keyword>
<dbReference type="InterPro" id="IPR006176">
    <property type="entry name" value="3-OHacyl-CoA_DH_NAD-bd"/>
</dbReference>
<dbReference type="AlphaFoldDB" id="A0A1H9KLQ0"/>
<keyword evidence="8" id="KW-0520">NAD</keyword>
<dbReference type="PANTHER" id="PTHR23309">
    <property type="entry name" value="3-HYDROXYACYL-COA DEHYROGENASE"/>
    <property type="match status" value="1"/>
</dbReference>
<comment type="subunit">
    <text evidence="4">Monomer.</text>
</comment>
<comment type="subcellular location">
    <subcellularLocation>
        <location evidence="1">Peroxisome</location>
    </subcellularLocation>
</comment>
<dbReference type="InterPro" id="IPR029045">
    <property type="entry name" value="ClpP/crotonase-like_dom_sf"/>
</dbReference>
<comment type="similarity">
    <text evidence="3">In the N-terminal section; belongs to the enoyl-CoA hydratase/isomerase family.</text>
</comment>
<evidence type="ECO:0000259" key="16">
    <source>
        <dbReference type="Pfam" id="PF00725"/>
    </source>
</evidence>
<evidence type="ECO:0000313" key="18">
    <source>
        <dbReference type="EMBL" id="SER00080.1"/>
    </source>
</evidence>
<dbReference type="GO" id="GO:0070403">
    <property type="term" value="F:NAD+ binding"/>
    <property type="evidence" value="ECO:0007669"/>
    <property type="project" value="InterPro"/>
</dbReference>
<keyword evidence="6" id="KW-0442">Lipid degradation</keyword>
<dbReference type="PANTHER" id="PTHR23309:SF49">
    <property type="entry name" value="PEROXISOMAL BIFUNCTIONAL ENZYME"/>
    <property type="match status" value="1"/>
</dbReference>
<dbReference type="RefSeq" id="WP_090271235.1">
    <property type="nucleotide sequence ID" value="NZ_FOEP01000019.1"/>
</dbReference>
<dbReference type="GO" id="GO:0004300">
    <property type="term" value="F:enoyl-CoA hydratase activity"/>
    <property type="evidence" value="ECO:0007669"/>
    <property type="project" value="UniProtKB-ARBA"/>
</dbReference>
<evidence type="ECO:0000313" key="19">
    <source>
        <dbReference type="Proteomes" id="UP000198634"/>
    </source>
</evidence>
<evidence type="ECO:0000256" key="4">
    <source>
        <dbReference type="ARBA" id="ARBA00011245"/>
    </source>
</evidence>
<dbReference type="STRING" id="657014.SAMN04488092_11934"/>
<dbReference type="CDD" id="cd06558">
    <property type="entry name" value="crotonase-like"/>
    <property type="match status" value="1"/>
</dbReference>
<evidence type="ECO:0000256" key="15">
    <source>
        <dbReference type="RuleBase" id="RU003707"/>
    </source>
</evidence>
<feature type="domain" description="3-hydroxyacyl-CoA dehydrogenase NAD binding" evidence="17">
    <location>
        <begin position="296"/>
        <end position="471"/>
    </location>
</feature>
<evidence type="ECO:0000256" key="1">
    <source>
        <dbReference type="ARBA" id="ARBA00004275"/>
    </source>
</evidence>
<evidence type="ECO:0000256" key="9">
    <source>
        <dbReference type="ARBA" id="ARBA00023098"/>
    </source>
</evidence>
<dbReference type="PROSITE" id="PS00166">
    <property type="entry name" value="ENOYL_COA_HYDRATASE"/>
    <property type="match status" value="1"/>
</dbReference>
<dbReference type="SUPFAM" id="SSF48179">
    <property type="entry name" value="6-phosphogluconate dehydrogenase C-terminal domain-like"/>
    <property type="match status" value="2"/>
</dbReference>
<dbReference type="Proteomes" id="UP000198634">
    <property type="component" value="Unassembled WGS sequence"/>
</dbReference>
<proteinExistence type="inferred from homology"/>
<evidence type="ECO:0000256" key="12">
    <source>
        <dbReference type="ARBA" id="ARBA00023239"/>
    </source>
</evidence>
<comment type="catalytic activity">
    <reaction evidence="14">
        <text>a (3S)-3-hydroxyacyl-CoA + NAD(+) = a 3-oxoacyl-CoA + NADH + H(+)</text>
        <dbReference type="Rhea" id="RHEA:22432"/>
        <dbReference type="ChEBI" id="CHEBI:15378"/>
        <dbReference type="ChEBI" id="CHEBI:57318"/>
        <dbReference type="ChEBI" id="CHEBI:57540"/>
        <dbReference type="ChEBI" id="CHEBI:57945"/>
        <dbReference type="ChEBI" id="CHEBI:90726"/>
        <dbReference type="EC" id="1.1.1.35"/>
    </reaction>
</comment>
<feature type="domain" description="3-hydroxyacyl-CoA dehydrogenase C-terminal" evidence="16">
    <location>
        <begin position="485"/>
        <end position="569"/>
    </location>
</feature>
<dbReference type="Gene3D" id="3.40.50.720">
    <property type="entry name" value="NAD(P)-binding Rossmann-like Domain"/>
    <property type="match status" value="1"/>
</dbReference>
<dbReference type="Pfam" id="PF00378">
    <property type="entry name" value="ECH_1"/>
    <property type="match status" value="1"/>
</dbReference>
<keyword evidence="9" id="KW-0443">Lipid metabolism</keyword>
<evidence type="ECO:0000256" key="6">
    <source>
        <dbReference type="ARBA" id="ARBA00022963"/>
    </source>
</evidence>
<dbReference type="OrthoDB" id="9771883at2"/>